<dbReference type="OrthoDB" id="9181965at2759"/>
<evidence type="ECO:0000259" key="10">
    <source>
        <dbReference type="Pfam" id="PF15911"/>
    </source>
</evidence>
<dbReference type="InterPro" id="IPR039468">
    <property type="entry name" value="WDR19_WD40_rpt"/>
</dbReference>
<dbReference type="InterPro" id="IPR040379">
    <property type="entry name" value="WDR19/dyf-2"/>
</dbReference>
<evidence type="ECO:0000256" key="2">
    <source>
        <dbReference type="ARBA" id="ARBA00022490"/>
    </source>
</evidence>
<evidence type="ECO:0000256" key="9">
    <source>
        <dbReference type="ARBA" id="ARBA00023273"/>
    </source>
</evidence>
<dbReference type="Pfam" id="PF24762">
    <property type="entry name" value="TPR_IF140-IFT172"/>
    <property type="match status" value="1"/>
</dbReference>
<keyword evidence="9" id="KW-0966">Cell projection</keyword>
<proteinExistence type="predicted"/>
<dbReference type="Gene3D" id="1.25.40.470">
    <property type="match status" value="2"/>
</dbReference>
<reference evidence="13 14" key="1">
    <citation type="submission" date="2019-09" db="EMBL/GenBank/DDBJ databases">
        <title>Bird 10,000 Genomes (B10K) Project - Family phase.</title>
        <authorList>
            <person name="Zhang G."/>
        </authorList>
    </citation>
    <scope>NUCLEOTIDE SEQUENCE [LARGE SCALE GENOMIC DNA]</scope>
    <source>
        <strain evidence="13">B10K-DU-001-77</strain>
        <tissue evidence="13">Muscle</tissue>
    </source>
</reference>
<dbReference type="SUPFAM" id="SSF48452">
    <property type="entry name" value="TPR-like"/>
    <property type="match status" value="1"/>
</dbReference>
<dbReference type="EMBL" id="VWYM01015826">
    <property type="protein sequence ID" value="NXR23838.1"/>
    <property type="molecule type" value="Genomic_DNA"/>
</dbReference>
<evidence type="ECO:0000313" key="13">
    <source>
        <dbReference type="EMBL" id="NXR23838.1"/>
    </source>
</evidence>
<keyword evidence="7" id="KW-0969">Cilium</keyword>
<evidence type="ECO:0000256" key="3">
    <source>
        <dbReference type="ARBA" id="ARBA00022574"/>
    </source>
</evidence>
<keyword evidence="14" id="KW-1185">Reference proteome</keyword>
<name>A0A7L2JK01_CINMU</name>
<keyword evidence="6" id="KW-0802">TPR repeat</keyword>
<feature type="domain" description="WDR19 WD40 repeat" evidence="10">
    <location>
        <begin position="1"/>
        <end position="92"/>
    </location>
</feature>
<dbReference type="InterPro" id="IPR056168">
    <property type="entry name" value="TPR_IF140/IFT172/WDR19"/>
</dbReference>
<evidence type="ECO:0000313" key="14">
    <source>
        <dbReference type="Proteomes" id="UP000590623"/>
    </source>
</evidence>
<dbReference type="GO" id="GO:0035721">
    <property type="term" value="P:intraciliary retrograde transport"/>
    <property type="evidence" value="ECO:0007669"/>
    <property type="project" value="InterPro"/>
</dbReference>
<organism evidence="13 14">
    <name type="scientific">Cinclus mexicanus</name>
    <name type="common">American dipper</name>
    <dbReference type="NCBI Taxonomy" id="161649"/>
    <lineage>
        <taxon>Eukaryota</taxon>
        <taxon>Metazoa</taxon>
        <taxon>Chordata</taxon>
        <taxon>Craniata</taxon>
        <taxon>Vertebrata</taxon>
        <taxon>Euteleostomi</taxon>
        <taxon>Archelosauria</taxon>
        <taxon>Archosauria</taxon>
        <taxon>Dinosauria</taxon>
        <taxon>Saurischia</taxon>
        <taxon>Theropoda</taxon>
        <taxon>Coelurosauria</taxon>
        <taxon>Aves</taxon>
        <taxon>Neognathae</taxon>
        <taxon>Neoaves</taxon>
        <taxon>Telluraves</taxon>
        <taxon>Australaves</taxon>
        <taxon>Passeriformes</taxon>
        <taxon>Cinclidae</taxon>
        <taxon>Cinclus</taxon>
    </lineage>
</organism>
<dbReference type="GO" id="GO:0008104">
    <property type="term" value="P:intracellular protein localization"/>
    <property type="evidence" value="ECO:0007669"/>
    <property type="project" value="UniProtKB-ARBA"/>
</dbReference>
<evidence type="ECO:0000259" key="11">
    <source>
        <dbReference type="Pfam" id="PF23145"/>
    </source>
</evidence>
<evidence type="ECO:0000256" key="5">
    <source>
        <dbReference type="ARBA" id="ARBA00022794"/>
    </source>
</evidence>
<comment type="caution">
    <text evidence="13">The sequence shown here is derived from an EMBL/GenBank/DDBJ whole genome shotgun (WGS) entry which is preliminary data.</text>
</comment>
<feature type="non-terminal residue" evidence="13">
    <location>
        <position position="1"/>
    </location>
</feature>
<comment type="subcellular location">
    <subcellularLocation>
        <location evidence="1">Cytoplasm</location>
        <location evidence="1">Cytoskeleton</location>
        <location evidence="1">Cilium basal body</location>
    </subcellularLocation>
</comment>
<feature type="domain" description="IFT121-like zinc finger" evidence="11">
    <location>
        <begin position="732"/>
        <end position="778"/>
    </location>
</feature>
<keyword evidence="2" id="KW-0963">Cytoplasm</keyword>
<sequence>VNDRVYEIPDFSPTIKGILWENWPMDKGVFVAFDDDKVYTYVFHKDTIQGSRIILAGSTEVPYSHKPLLLYNGELTCQTQSGKTNNVYLSTHRFLGNLKDFGPDMLRQMLSQLLMLKRFSEAWEICTHLNDQSCWNELGKACLHHMEVDFAIRVYRTSGNAGMVMSLEQVKGIEDHNLLAGHLAMFTSDFNLAQDLYLASSCPVAALEMRKDLQHWDKALQLAKRLAPDQIPFISKEYAVQLEFMGDYVNALAHYEKGITENSKEHDEICLAGVAQMSIRMGDVRRGVSQAIKHPSRLLKRDCGAILESMKQFSEAAQLYEKGQYYDKAASVYIRCKNWAKVGELLPQVSSPKIHLQYAKAKEADGRYTEAVIAYEHAKQWDSVIRLYLDHLNNPEKAVNTVKETQSLEGAKMVARFFLQLGDYGSAIQFLVMSKCNNEAFTLAQQHNKMEIYADIISSESTTNEDYQSIALYFEAEKKHFQAGKFFLLCGQYGRALRHFLQSPSTEDNLAMEMAIETVGRAKDEVLTNQLIDYLMGEGDGMPQDAKYLFRLYMALKQYRDAARTAVIIAREEQCSGNYRNARDVLFSMYSELKTQKIKISSEMSTNLMILHSYILVKIHVKRGDHMKGARMLIRVANNISKFPSHIVPILTSAVIECHRAGLKNSAFSFAAMLMRPEYRSKIDPKYKKKIETMVRRRDTTETEEPTTACPYCAFQLPECELLCPSCKNNLPYCIATGRHMVRNDWTVCPHCDFPALYSEFKTMLQTENVCPMCSERINIADLKKINDCTEYLKLDEDQ</sequence>
<dbReference type="AlphaFoldDB" id="A0A7L2JK01"/>
<evidence type="ECO:0000256" key="7">
    <source>
        <dbReference type="ARBA" id="ARBA00023069"/>
    </source>
</evidence>
<dbReference type="Proteomes" id="UP000590623">
    <property type="component" value="Unassembled WGS sequence"/>
</dbReference>
<dbReference type="GO" id="GO:0030991">
    <property type="term" value="C:intraciliary transport particle A"/>
    <property type="evidence" value="ECO:0007669"/>
    <property type="project" value="TreeGrafter"/>
</dbReference>
<dbReference type="PANTHER" id="PTHR14920">
    <property type="entry name" value="OSMOTIC AVOIDANCE ABNORMAL PROTEIN 1/WD REPEAT MEMBRANE PROTEIN"/>
    <property type="match status" value="1"/>
</dbReference>
<dbReference type="PANTHER" id="PTHR14920:SF0">
    <property type="entry name" value="WD REPEAT DOMAIN 19"/>
    <property type="match status" value="1"/>
</dbReference>
<protein>
    <submittedName>
        <fullName evidence="13">WDR19 protein</fullName>
    </submittedName>
</protein>
<accession>A0A7L2JK01</accession>
<gene>
    <name evidence="13" type="primary">Wdr19</name>
    <name evidence="13" type="ORF">CINMEX_R09795</name>
</gene>
<dbReference type="FunFam" id="1.25.40.470:FF:000009">
    <property type="entry name" value="WD repeat-containing protein 19 isoform X1"/>
    <property type="match status" value="1"/>
</dbReference>
<dbReference type="Pfam" id="PF15911">
    <property type="entry name" value="Beta-prop_WDR19_2nd"/>
    <property type="match status" value="1"/>
</dbReference>
<evidence type="ECO:0000259" key="12">
    <source>
        <dbReference type="Pfam" id="PF24762"/>
    </source>
</evidence>
<dbReference type="GO" id="GO:0060271">
    <property type="term" value="P:cilium assembly"/>
    <property type="evidence" value="ECO:0007669"/>
    <property type="project" value="TreeGrafter"/>
</dbReference>
<dbReference type="InterPro" id="IPR056170">
    <property type="entry name" value="Znf_IFT121-like"/>
</dbReference>
<dbReference type="InterPro" id="IPR011990">
    <property type="entry name" value="TPR-like_helical_dom_sf"/>
</dbReference>
<dbReference type="GO" id="GO:0005929">
    <property type="term" value="C:cilium"/>
    <property type="evidence" value="ECO:0007669"/>
    <property type="project" value="UniProtKB-ARBA"/>
</dbReference>
<feature type="non-terminal residue" evidence="13">
    <location>
        <position position="799"/>
    </location>
</feature>
<feature type="domain" description="IF140/IFT172/WDR19 TPR" evidence="12">
    <location>
        <begin position="119"/>
        <end position="520"/>
    </location>
</feature>
<evidence type="ECO:0000256" key="4">
    <source>
        <dbReference type="ARBA" id="ARBA00022737"/>
    </source>
</evidence>
<keyword evidence="4" id="KW-0677">Repeat</keyword>
<evidence type="ECO:0000256" key="1">
    <source>
        <dbReference type="ARBA" id="ARBA00004120"/>
    </source>
</evidence>
<dbReference type="FunFam" id="1.25.40.470:FF:000006">
    <property type="entry name" value="WD repeat-containing protein 19 isoform X1"/>
    <property type="match status" value="1"/>
</dbReference>
<evidence type="ECO:0000256" key="8">
    <source>
        <dbReference type="ARBA" id="ARBA00023212"/>
    </source>
</evidence>
<keyword evidence="3" id="KW-0853">WD repeat</keyword>
<dbReference type="Pfam" id="PF23146">
    <property type="entry name" value="Zf_IFT144_1st"/>
    <property type="match status" value="1"/>
</dbReference>
<keyword evidence="8" id="KW-0206">Cytoskeleton</keyword>
<keyword evidence="5" id="KW-0970">Cilium biogenesis/degradation</keyword>
<dbReference type="Pfam" id="PF23145">
    <property type="entry name" value="Zf_2nd_IFT121"/>
    <property type="match status" value="1"/>
</dbReference>
<evidence type="ECO:0000256" key="6">
    <source>
        <dbReference type="ARBA" id="ARBA00022803"/>
    </source>
</evidence>